<evidence type="ECO:0000256" key="6">
    <source>
        <dbReference type="ARBA" id="ARBA00022691"/>
    </source>
</evidence>
<keyword evidence="11" id="KW-0511">Multifunctional enzyme</keyword>
<keyword evidence="4 16" id="KW-0489">Methyltransferase</keyword>
<evidence type="ECO:0000259" key="17">
    <source>
        <dbReference type="Pfam" id="PF00590"/>
    </source>
</evidence>
<dbReference type="InterPro" id="IPR035996">
    <property type="entry name" value="4pyrrol_Methylase_sf"/>
</dbReference>
<evidence type="ECO:0000256" key="1">
    <source>
        <dbReference type="ARBA" id="ARBA00005010"/>
    </source>
</evidence>
<dbReference type="GO" id="GO:0051266">
    <property type="term" value="F:sirohydrochlorin ferrochelatase activity"/>
    <property type="evidence" value="ECO:0007669"/>
    <property type="project" value="InterPro"/>
</dbReference>
<dbReference type="UniPathway" id="UPA00262">
    <property type="reaction ID" value="UER00211"/>
</dbReference>
<feature type="domain" description="Tetrapyrrole methylase" evidence="17">
    <location>
        <begin position="220"/>
        <end position="429"/>
    </location>
</feature>
<comment type="pathway">
    <text evidence="12">Porphyrin-containing compound metabolism; siroheme biosynthesis; precorrin-2 from uroporphyrinogen III: step 1/1.</text>
</comment>
<keyword evidence="8" id="KW-0520">NAD</keyword>
<keyword evidence="3" id="KW-0169">Cobalamin biosynthesis</keyword>
<proteinExistence type="inferred from homology"/>
<dbReference type="InterPro" id="IPR006366">
    <property type="entry name" value="CobA/CysG_C"/>
</dbReference>
<comment type="catalytic activity">
    <reaction evidence="13">
        <text>precorrin-2 + NAD(+) = sirohydrochlorin + NADH + 2 H(+)</text>
        <dbReference type="Rhea" id="RHEA:15613"/>
        <dbReference type="ChEBI" id="CHEBI:15378"/>
        <dbReference type="ChEBI" id="CHEBI:57540"/>
        <dbReference type="ChEBI" id="CHEBI:57945"/>
        <dbReference type="ChEBI" id="CHEBI:58351"/>
        <dbReference type="ChEBI" id="CHEBI:58827"/>
        <dbReference type="EC" id="1.3.1.76"/>
    </reaction>
</comment>
<evidence type="ECO:0000256" key="2">
    <source>
        <dbReference type="ARBA" id="ARBA00005879"/>
    </source>
</evidence>
<dbReference type="SUPFAM" id="SSF53790">
    <property type="entry name" value="Tetrapyrrole methylase"/>
    <property type="match status" value="1"/>
</dbReference>
<evidence type="ECO:0000256" key="13">
    <source>
        <dbReference type="ARBA" id="ARBA00047561"/>
    </source>
</evidence>
<evidence type="ECO:0000256" key="11">
    <source>
        <dbReference type="ARBA" id="ARBA00023268"/>
    </source>
</evidence>
<dbReference type="Gene3D" id="3.40.1010.10">
    <property type="entry name" value="Cobalt-precorrin-4 Transmethylase, Domain 1"/>
    <property type="match status" value="1"/>
</dbReference>
<evidence type="ECO:0000256" key="3">
    <source>
        <dbReference type="ARBA" id="ARBA00022573"/>
    </source>
</evidence>
<dbReference type="PANTHER" id="PTHR45790">
    <property type="entry name" value="SIROHEME SYNTHASE-RELATED"/>
    <property type="match status" value="1"/>
</dbReference>
<dbReference type="GO" id="GO:0032259">
    <property type="term" value="P:methylation"/>
    <property type="evidence" value="ECO:0007669"/>
    <property type="project" value="UniProtKB-KW"/>
</dbReference>
<evidence type="ECO:0000256" key="8">
    <source>
        <dbReference type="ARBA" id="ARBA00023027"/>
    </source>
</evidence>
<accession>A0A5D0R9U3</accession>
<dbReference type="Gene3D" id="3.30.160.110">
    <property type="entry name" value="Siroheme synthase, domain 2"/>
    <property type="match status" value="1"/>
</dbReference>
<dbReference type="GO" id="GO:0009236">
    <property type="term" value="P:cobalamin biosynthetic process"/>
    <property type="evidence" value="ECO:0007669"/>
    <property type="project" value="UniProtKB-KW"/>
</dbReference>
<feature type="domain" description="Siroheme synthase central" evidence="19">
    <location>
        <begin position="119"/>
        <end position="146"/>
    </location>
</feature>
<evidence type="ECO:0000256" key="7">
    <source>
        <dbReference type="ARBA" id="ARBA00023002"/>
    </source>
</evidence>
<keyword evidence="9" id="KW-0456">Lyase</keyword>
<dbReference type="NCBIfam" id="TIGR01469">
    <property type="entry name" value="cobA_cysG_Cterm"/>
    <property type="match status" value="1"/>
</dbReference>
<dbReference type="InterPro" id="IPR014777">
    <property type="entry name" value="4pyrrole_Mease_sub1"/>
</dbReference>
<protein>
    <submittedName>
        <fullName evidence="20">Uroporphyrinogen-III C-methyltransferase</fullName>
        <ecNumber evidence="20">2.1.1.107</ecNumber>
    </submittedName>
</protein>
<dbReference type="InterPro" id="IPR003043">
    <property type="entry name" value="Uropor_MeTrfase_CS"/>
</dbReference>
<dbReference type="Gene3D" id="3.30.950.10">
    <property type="entry name" value="Methyltransferase, Cobalt-precorrin-4 Transmethylase, Domain 2"/>
    <property type="match status" value="1"/>
</dbReference>
<dbReference type="GO" id="GO:0019354">
    <property type="term" value="P:siroheme biosynthetic process"/>
    <property type="evidence" value="ECO:0007669"/>
    <property type="project" value="UniProtKB-UniPathway"/>
</dbReference>
<keyword evidence="7" id="KW-0560">Oxidoreductase</keyword>
<evidence type="ECO:0000313" key="20">
    <source>
        <dbReference type="EMBL" id="TYB77661.1"/>
    </source>
</evidence>
<dbReference type="PANTHER" id="PTHR45790:SF1">
    <property type="entry name" value="SIROHEME SYNTHASE"/>
    <property type="match status" value="1"/>
</dbReference>
<dbReference type="EC" id="2.1.1.107" evidence="20"/>
<dbReference type="Gene3D" id="1.10.8.210">
    <property type="entry name" value="Sirohaem synthase, dimerisation domain"/>
    <property type="match status" value="1"/>
</dbReference>
<evidence type="ECO:0000256" key="9">
    <source>
        <dbReference type="ARBA" id="ARBA00023239"/>
    </source>
</evidence>
<evidence type="ECO:0000313" key="21">
    <source>
        <dbReference type="Proteomes" id="UP000322080"/>
    </source>
</evidence>
<dbReference type="AlphaFoldDB" id="A0A5D0R9U3"/>
<reference evidence="20 21" key="1">
    <citation type="submission" date="2019-08" db="EMBL/GenBank/DDBJ databases">
        <title>Identification of a novel species of the genus Boseongicola.</title>
        <authorList>
            <person name="Zhang X.-Q."/>
        </authorList>
    </citation>
    <scope>NUCLEOTIDE SEQUENCE [LARGE SCALE GENOMIC DNA]</scope>
    <source>
        <strain evidence="20 21">HY14</strain>
    </source>
</reference>
<dbReference type="InterPro" id="IPR000878">
    <property type="entry name" value="4pyrrol_Mease"/>
</dbReference>
<dbReference type="InterPro" id="IPR050161">
    <property type="entry name" value="Siro_Cobalamin_biosynth"/>
</dbReference>
<dbReference type="Pfam" id="PF14824">
    <property type="entry name" value="Sirohm_synth_M"/>
    <property type="match status" value="1"/>
</dbReference>
<dbReference type="GO" id="GO:0043115">
    <property type="term" value="F:precorrin-2 dehydrogenase activity"/>
    <property type="evidence" value="ECO:0007669"/>
    <property type="project" value="UniProtKB-EC"/>
</dbReference>
<dbReference type="NCBIfam" id="NF004790">
    <property type="entry name" value="PRK06136.1"/>
    <property type="match status" value="1"/>
</dbReference>
<keyword evidence="5 16" id="KW-0808">Transferase</keyword>
<evidence type="ECO:0000256" key="5">
    <source>
        <dbReference type="ARBA" id="ARBA00022679"/>
    </source>
</evidence>
<dbReference type="PROSITE" id="PS00840">
    <property type="entry name" value="SUMT_2"/>
    <property type="match status" value="1"/>
</dbReference>
<keyword evidence="10" id="KW-0627">Porphyrin biosynthesis</keyword>
<dbReference type="InterPro" id="IPR037115">
    <property type="entry name" value="Sirohaem_synt_dimer_dom_sf"/>
</dbReference>
<evidence type="ECO:0000256" key="16">
    <source>
        <dbReference type="RuleBase" id="RU003960"/>
    </source>
</evidence>
<feature type="active site" description="Proton donor" evidence="15">
    <location>
        <position position="272"/>
    </location>
</feature>
<keyword evidence="21" id="KW-1185">Reference proteome</keyword>
<dbReference type="NCBIfam" id="NF007922">
    <property type="entry name" value="PRK10637.1"/>
    <property type="match status" value="1"/>
</dbReference>
<dbReference type="Gene3D" id="3.40.50.720">
    <property type="entry name" value="NAD(P)-binding Rossmann-like Domain"/>
    <property type="match status" value="1"/>
</dbReference>
<organism evidence="20 21">
    <name type="scientific">Maritimibacter fusiformis</name>
    <dbReference type="NCBI Taxonomy" id="2603819"/>
    <lineage>
        <taxon>Bacteria</taxon>
        <taxon>Pseudomonadati</taxon>
        <taxon>Pseudomonadota</taxon>
        <taxon>Alphaproteobacteria</taxon>
        <taxon>Rhodobacterales</taxon>
        <taxon>Roseobacteraceae</taxon>
        <taxon>Maritimibacter</taxon>
    </lineage>
</organism>
<dbReference type="InterPro" id="IPR006367">
    <property type="entry name" value="Sirohaem_synthase_N"/>
</dbReference>
<evidence type="ECO:0000256" key="14">
    <source>
        <dbReference type="ARBA" id="ARBA00060548"/>
    </source>
</evidence>
<comment type="pathway">
    <text evidence="1">Porphyrin-containing compound metabolism; siroheme biosynthesis; sirohydrochlorin from precorrin-2: step 1/1.</text>
</comment>
<dbReference type="SUPFAM" id="SSF51735">
    <property type="entry name" value="NAD(P)-binding Rossmann-fold domains"/>
    <property type="match status" value="1"/>
</dbReference>
<feature type="active site" description="Proton acceptor" evidence="15">
    <location>
        <position position="250"/>
    </location>
</feature>
<dbReference type="GO" id="GO:0004851">
    <property type="term" value="F:uroporphyrin-III C-methyltransferase activity"/>
    <property type="evidence" value="ECO:0007669"/>
    <property type="project" value="UniProtKB-EC"/>
</dbReference>
<evidence type="ECO:0000259" key="18">
    <source>
        <dbReference type="Pfam" id="PF10414"/>
    </source>
</evidence>
<name>A0A5D0R9U3_9RHOB</name>
<evidence type="ECO:0000256" key="4">
    <source>
        <dbReference type="ARBA" id="ARBA00022603"/>
    </source>
</evidence>
<dbReference type="GO" id="GO:0051287">
    <property type="term" value="F:NAD binding"/>
    <property type="evidence" value="ECO:0007669"/>
    <property type="project" value="InterPro"/>
</dbReference>
<dbReference type="Proteomes" id="UP000322080">
    <property type="component" value="Unassembled WGS sequence"/>
</dbReference>
<dbReference type="InterPro" id="IPR019478">
    <property type="entry name" value="Sirohaem_synthase_dimer_dom"/>
</dbReference>
<dbReference type="FunFam" id="3.30.950.10:FF:000001">
    <property type="entry name" value="Siroheme synthase"/>
    <property type="match status" value="1"/>
</dbReference>
<comment type="pathway">
    <text evidence="14">Cofactor biosynthesis; adenosylcobalamin biosynthesis; precorrin-2 from uroporphyrinogen III: step 1/1.</text>
</comment>
<evidence type="ECO:0000256" key="15">
    <source>
        <dbReference type="PIRSR" id="PIRSR036426-1"/>
    </source>
</evidence>
<dbReference type="Pfam" id="PF10414">
    <property type="entry name" value="CysG_dimeriser"/>
    <property type="match status" value="1"/>
</dbReference>
<dbReference type="InterPro" id="IPR036291">
    <property type="entry name" value="NAD(P)-bd_dom_sf"/>
</dbReference>
<dbReference type="RefSeq" id="WP_148379642.1">
    <property type="nucleotide sequence ID" value="NZ_VSIY01000015.1"/>
</dbReference>
<dbReference type="PIRSF" id="PIRSF036426">
    <property type="entry name" value="Sirohaem_synth"/>
    <property type="match status" value="1"/>
</dbReference>
<dbReference type="Pfam" id="PF00590">
    <property type="entry name" value="TP_methylase"/>
    <property type="match status" value="1"/>
</dbReference>
<dbReference type="InterPro" id="IPR012409">
    <property type="entry name" value="Sirohaem_synth"/>
</dbReference>
<comment type="similarity">
    <text evidence="2 16">Belongs to the precorrin methyltransferase family.</text>
</comment>
<evidence type="ECO:0000256" key="10">
    <source>
        <dbReference type="ARBA" id="ARBA00023244"/>
    </source>
</evidence>
<comment type="caution">
    <text evidence="20">The sequence shown here is derived from an EMBL/GenBank/DDBJ whole genome shotgun (WGS) entry which is preliminary data.</text>
</comment>
<dbReference type="CDD" id="cd11642">
    <property type="entry name" value="SUMT"/>
    <property type="match status" value="1"/>
</dbReference>
<keyword evidence="6" id="KW-0949">S-adenosyl-L-methionine</keyword>
<dbReference type="FunFam" id="3.40.1010.10:FF:000001">
    <property type="entry name" value="Siroheme synthase"/>
    <property type="match status" value="1"/>
</dbReference>
<feature type="domain" description="Sirohaem synthase dimerisation" evidence="18">
    <location>
        <begin position="150"/>
        <end position="207"/>
    </location>
</feature>
<gene>
    <name evidence="20" type="primary">cobA</name>
    <name evidence="20" type="ORF">FVF75_15495</name>
</gene>
<dbReference type="InterPro" id="IPR014776">
    <property type="entry name" value="4pyrrole_Mease_sub2"/>
</dbReference>
<evidence type="ECO:0000256" key="12">
    <source>
        <dbReference type="ARBA" id="ARBA00025705"/>
    </source>
</evidence>
<evidence type="ECO:0000259" key="19">
    <source>
        <dbReference type="Pfam" id="PF14824"/>
    </source>
</evidence>
<dbReference type="InterPro" id="IPR028281">
    <property type="entry name" value="Sirohaem_synthase_central"/>
</dbReference>
<dbReference type="EMBL" id="VSIY01000015">
    <property type="protein sequence ID" value="TYB77661.1"/>
    <property type="molecule type" value="Genomic_DNA"/>
</dbReference>
<dbReference type="NCBIfam" id="TIGR01470">
    <property type="entry name" value="cysG_Nterm"/>
    <property type="match status" value="1"/>
</dbReference>
<sequence length="477" mass="50735">MDYLPIFLDVAGRKIVVDGGGTVAARRVERALGAGALVEVFDPAPGEEMTRLFGHERLTHHARVPAEADFADCLVAYGASEDPARDAPLYKWAKAHNALANVADEKDYCDFITPSVVERDPLTIAISTGGAAPVIARILRARVEAMLPAAYGRLAQFLSTYRDRIADQIKGGTARRRFWENMIEGPAGDAFLAGDEALAERLIEEDLGAGGSKKLHRGEVWLVGAGPGDPDLLTFKALRMMQHADVVLYDRLIGDGLLDLVRRDAERINVGKTAGDHVMLQEDITALMIKLAREGKRVLRLKGGDPFIFGRGGEELEEVAAQGFPVVVVPGITAAAGCGASAGIPLTHRDHAQSVVFVTAHGKDGLLPHDWTALAREGQTVVVYMGLRFVAEIAEAAMAQGVSPDMPVALVDNGTRTTQKVVTGTLADIGAKVAAARPKGPALILIGSVVSLREVLAQDGAAPKEAFEMTLAAREGL</sequence>
<dbReference type="Pfam" id="PF13241">
    <property type="entry name" value="NAD_binding_7"/>
    <property type="match status" value="1"/>
</dbReference>
<dbReference type="SUPFAM" id="SSF75615">
    <property type="entry name" value="Siroheme synthase middle domains-like"/>
    <property type="match status" value="1"/>
</dbReference>